<protein>
    <submittedName>
        <fullName evidence="5">Actin-related protein 1-like Protein</fullName>
    </submittedName>
</protein>
<evidence type="ECO:0000313" key="6">
    <source>
        <dbReference type="Proteomes" id="UP000007266"/>
    </source>
</evidence>
<accession>A0A139W8X0</accession>
<dbReference type="InterPro" id="IPR043129">
    <property type="entry name" value="ATPase_NBD"/>
</dbReference>
<evidence type="ECO:0000256" key="4">
    <source>
        <dbReference type="ARBA" id="ARBA00038483"/>
    </source>
</evidence>
<dbReference type="FunFam" id="3.30.420.40:FF:000188">
    <property type="entry name" value="Actin like 6B"/>
    <property type="match status" value="1"/>
</dbReference>
<gene>
    <name evidence="5" type="primary">AUGUSTUS-3.0.2_31647</name>
    <name evidence="5" type="ORF">TcasGA2_TC031647</name>
</gene>
<keyword evidence="2" id="KW-0963">Cytoplasm</keyword>
<dbReference type="AlphaFoldDB" id="A0A139W8X0"/>
<dbReference type="Proteomes" id="UP000007266">
    <property type="component" value="Unassembled WGS sequence"/>
</dbReference>
<evidence type="ECO:0000256" key="1">
    <source>
        <dbReference type="ARBA" id="ARBA00004245"/>
    </source>
</evidence>
<evidence type="ECO:0000256" key="3">
    <source>
        <dbReference type="ARBA" id="ARBA00023212"/>
    </source>
</evidence>
<name>A0A139W8X0_TRICA</name>
<dbReference type="InParanoid" id="A0A139W8X0"/>
<dbReference type="STRING" id="7070.A0A139W8X0"/>
<dbReference type="Gene3D" id="3.30.420.40">
    <property type="match status" value="1"/>
</dbReference>
<reference evidence="5 6" key="1">
    <citation type="journal article" date="2008" name="Nature">
        <title>The genome of the model beetle and pest Tribolium castaneum.</title>
        <authorList>
            <consortium name="Tribolium Genome Sequencing Consortium"/>
            <person name="Richards S."/>
            <person name="Gibbs R.A."/>
            <person name="Weinstock G.M."/>
            <person name="Brown S.J."/>
            <person name="Denell R."/>
            <person name="Beeman R.W."/>
            <person name="Gibbs R."/>
            <person name="Beeman R.W."/>
            <person name="Brown S.J."/>
            <person name="Bucher G."/>
            <person name="Friedrich M."/>
            <person name="Grimmelikhuijzen C.J."/>
            <person name="Klingler M."/>
            <person name="Lorenzen M."/>
            <person name="Richards S."/>
            <person name="Roth S."/>
            <person name="Schroder R."/>
            <person name="Tautz D."/>
            <person name="Zdobnov E.M."/>
            <person name="Muzny D."/>
            <person name="Gibbs R.A."/>
            <person name="Weinstock G.M."/>
            <person name="Attaway T."/>
            <person name="Bell S."/>
            <person name="Buhay C.J."/>
            <person name="Chandrabose M.N."/>
            <person name="Chavez D."/>
            <person name="Clerk-Blankenburg K.P."/>
            <person name="Cree A."/>
            <person name="Dao M."/>
            <person name="Davis C."/>
            <person name="Chacko J."/>
            <person name="Dinh H."/>
            <person name="Dugan-Rocha S."/>
            <person name="Fowler G."/>
            <person name="Garner T.T."/>
            <person name="Garnes J."/>
            <person name="Gnirke A."/>
            <person name="Hawes A."/>
            <person name="Hernandez J."/>
            <person name="Hines S."/>
            <person name="Holder M."/>
            <person name="Hume J."/>
            <person name="Jhangiani S.N."/>
            <person name="Joshi V."/>
            <person name="Khan Z.M."/>
            <person name="Jackson L."/>
            <person name="Kovar C."/>
            <person name="Kowis A."/>
            <person name="Lee S."/>
            <person name="Lewis L.R."/>
            <person name="Margolis J."/>
            <person name="Morgan M."/>
            <person name="Nazareth L.V."/>
            <person name="Nguyen N."/>
            <person name="Okwuonu G."/>
            <person name="Parker D."/>
            <person name="Richards S."/>
            <person name="Ruiz S.J."/>
            <person name="Santibanez J."/>
            <person name="Savard J."/>
            <person name="Scherer S.E."/>
            <person name="Schneider B."/>
            <person name="Sodergren E."/>
            <person name="Tautz D."/>
            <person name="Vattahil S."/>
            <person name="Villasana D."/>
            <person name="White C.S."/>
            <person name="Wright R."/>
            <person name="Park Y."/>
            <person name="Beeman R.W."/>
            <person name="Lord J."/>
            <person name="Oppert B."/>
            <person name="Lorenzen M."/>
            <person name="Brown S."/>
            <person name="Wang L."/>
            <person name="Savard J."/>
            <person name="Tautz D."/>
            <person name="Richards S."/>
            <person name="Weinstock G."/>
            <person name="Gibbs R.A."/>
            <person name="Liu Y."/>
            <person name="Worley K."/>
            <person name="Weinstock G."/>
            <person name="Elsik C.G."/>
            <person name="Reese J.T."/>
            <person name="Elhaik E."/>
            <person name="Landan G."/>
            <person name="Graur D."/>
            <person name="Arensburger P."/>
            <person name="Atkinson P."/>
            <person name="Beeman R.W."/>
            <person name="Beidler J."/>
            <person name="Brown S.J."/>
            <person name="Demuth J.P."/>
            <person name="Drury D.W."/>
            <person name="Du Y.Z."/>
            <person name="Fujiwara H."/>
            <person name="Lorenzen M."/>
            <person name="Maselli V."/>
            <person name="Osanai M."/>
            <person name="Park Y."/>
            <person name="Robertson H.M."/>
            <person name="Tu Z."/>
            <person name="Wang J.J."/>
            <person name="Wang S."/>
            <person name="Richards S."/>
            <person name="Song H."/>
            <person name="Zhang L."/>
            <person name="Sodergren E."/>
            <person name="Werner D."/>
            <person name="Stanke M."/>
            <person name="Morgenstern B."/>
            <person name="Solovyev V."/>
            <person name="Kosarev P."/>
            <person name="Brown G."/>
            <person name="Chen H.C."/>
            <person name="Ermolaeva O."/>
            <person name="Hlavina W."/>
            <person name="Kapustin Y."/>
            <person name="Kiryutin B."/>
            <person name="Kitts P."/>
            <person name="Maglott D."/>
            <person name="Pruitt K."/>
            <person name="Sapojnikov V."/>
            <person name="Souvorov A."/>
            <person name="Mackey A.J."/>
            <person name="Waterhouse R.M."/>
            <person name="Wyder S."/>
            <person name="Zdobnov E.M."/>
            <person name="Zdobnov E.M."/>
            <person name="Wyder S."/>
            <person name="Kriventseva E.V."/>
            <person name="Kadowaki T."/>
            <person name="Bork P."/>
            <person name="Aranda M."/>
            <person name="Bao R."/>
            <person name="Beermann A."/>
            <person name="Berns N."/>
            <person name="Bolognesi R."/>
            <person name="Bonneton F."/>
            <person name="Bopp D."/>
            <person name="Brown S.J."/>
            <person name="Bucher G."/>
            <person name="Butts T."/>
            <person name="Chaumot A."/>
            <person name="Denell R.E."/>
            <person name="Ferrier D.E."/>
            <person name="Friedrich M."/>
            <person name="Gordon C.M."/>
            <person name="Jindra M."/>
            <person name="Klingler M."/>
            <person name="Lan Q."/>
            <person name="Lattorff H.M."/>
            <person name="Laudet V."/>
            <person name="von Levetsow C."/>
            <person name="Liu Z."/>
            <person name="Lutz R."/>
            <person name="Lynch J.A."/>
            <person name="da Fonseca R.N."/>
            <person name="Posnien N."/>
            <person name="Reuter R."/>
            <person name="Roth S."/>
            <person name="Savard J."/>
            <person name="Schinko J.B."/>
            <person name="Schmitt C."/>
            <person name="Schoppmeier M."/>
            <person name="Schroder R."/>
            <person name="Shippy T.D."/>
            <person name="Simonnet F."/>
            <person name="Marques-Souza H."/>
            <person name="Tautz D."/>
            <person name="Tomoyasu Y."/>
            <person name="Trauner J."/>
            <person name="Van der Zee M."/>
            <person name="Vervoort M."/>
            <person name="Wittkopp N."/>
            <person name="Wimmer E.A."/>
            <person name="Yang X."/>
            <person name="Jones A.K."/>
            <person name="Sattelle D.B."/>
            <person name="Ebert P.R."/>
            <person name="Nelson D."/>
            <person name="Scott J.G."/>
            <person name="Beeman R.W."/>
            <person name="Muthukrishnan S."/>
            <person name="Kramer K.J."/>
            <person name="Arakane Y."/>
            <person name="Beeman R.W."/>
            <person name="Zhu Q."/>
            <person name="Hogenkamp D."/>
            <person name="Dixit R."/>
            <person name="Oppert B."/>
            <person name="Jiang H."/>
            <person name="Zou Z."/>
            <person name="Marshall J."/>
            <person name="Elpidina E."/>
            <person name="Vinokurov K."/>
            <person name="Oppert C."/>
            <person name="Zou Z."/>
            <person name="Evans J."/>
            <person name="Lu Z."/>
            <person name="Zhao P."/>
            <person name="Sumathipala N."/>
            <person name="Altincicek B."/>
            <person name="Vilcinskas A."/>
            <person name="Williams M."/>
            <person name="Hultmark D."/>
            <person name="Hetru C."/>
            <person name="Jiang H."/>
            <person name="Grimmelikhuijzen C.J."/>
            <person name="Hauser F."/>
            <person name="Cazzamali G."/>
            <person name="Williamson M."/>
            <person name="Park Y."/>
            <person name="Li B."/>
            <person name="Tanaka Y."/>
            <person name="Predel R."/>
            <person name="Neupert S."/>
            <person name="Schachtner J."/>
            <person name="Verleyen P."/>
            <person name="Raible F."/>
            <person name="Bork P."/>
            <person name="Friedrich M."/>
            <person name="Walden K.K."/>
            <person name="Robertson H.M."/>
            <person name="Angeli S."/>
            <person name="Foret S."/>
            <person name="Bucher G."/>
            <person name="Schuetz S."/>
            <person name="Maleszka R."/>
            <person name="Wimmer E.A."/>
            <person name="Beeman R.W."/>
            <person name="Lorenzen M."/>
            <person name="Tomoyasu Y."/>
            <person name="Miller S.C."/>
            <person name="Grossmann D."/>
            <person name="Bucher G."/>
        </authorList>
    </citation>
    <scope>NUCLEOTIDE SEQUENCE [LARGE SCALE GENOMIC DNA]</scope>
    <source>
        <strain evidence="5 6">Georgia GA2</strain>
    </source>
</reference>
<comment type="subcellular location">
    <subcellularLocation>
        <location evidence="1">Cytoplasm</location>
        <location evidence="1">Cytoskeleton</location>
    </subcellularLocation>
</comment>
<organism evidence="5 6">
    <name type="scientific">Tribolium castaneum</name>
    <name type="common">Red flour beetle</name>
    <dbReference type="NCBI Taxonomy" id="7070"/>
    <lineage>
        <taxon>Eukaryota</taxon>
        <taxon>Metazoa</taxon>
        <taxon>Ecdysozoa</taxon>
        <taxon>Arthropoda</taxon>
        <taxon>Hexapoda</taxon>
        <taxon>Insecta</taxon>
        <taxon>Pterygota</taxon>
        <taxon>Neoptera</taxon>
        <taxon>Endopterygota</taxon>
        <taxon>Coleoptera</taxon>
        <taxon>Polyphaga</taxon>
        <taxon>Cucujiformia</taxon>
        <taxon>Tenebrionidae</taxon>
        <taxon>Tenebrionidae incertae sedis</taxon>
        <taxon>Tribolium</taxon>
    </lineage>
</organism>
<proteinExistence type="inferred from homology"/>
<dbReference type="Pfam" id="PF00022">
    <property type="entry name" value="Actin"/>
    <property type="match status" value="1"/>
</dbReference>
<dbReference type="InterPro" id="IPR004000">
    <property type="entry name" value="Actin"/>
</dbReference>
<keyword evidence="3" id="KW-0206">Cytoskeleton</keyword>
<dbReference type="SUPFAM" id="SSF53067">
    <property type="entry name" value="Actin-like ATPase domain"/>
    <property type="match status" value="1"/>
</dbReference>
<evidence type="ECO:0000313" key="5">
    <source>
        <dbReference type="EMBL" id="KXZ75726.1"/>
    </source>
</evidence>
<evidence type="ECO:0000256" key="2">
    <source>
        <dbReference type="ARBA" id="ARBA00022490"/>
    </source>
</evidence>
<sequence>METYDVIVNQPVVIDNGSGVIKAGFAGDQIPKCRFPN</sequence>
<dbReference type="GO" id="GO:0005856">
    <property type="term" value="C:cytoskeleton"/>
    <property type="evidence" value="ECO:0007669"/>
    <property type="project" value="UniProtKB-SubCell"/>
</dbReference>
<comment type="similarity">
    <text evidence="4">Belongs to the actin family. ARP1 subfamily.</text>
</comment>
<reference evidence="5 6" key="2">
    <citation type="journal article" date="2010" name="Nucleic Acids Res.">
        <title>BeetleBase in 2010: revisions to provide comprehensive genomic information for Tribolium castaneum.</title>
        <authorList>
            <person name="Kim H.S."/>
            <person name="Murphy T."/>
            <person name="Xia J."/>
            <person name="Caragea D."/>
            <person name="Park Y."/>
            <person name="Beeman R.W."/>
            <person name="Lorenzen M.D."/>
            <person name="Butcher S."/>
            <person name="Manak J.R."/>
            <person name="Brown S.J."/>
        </authorList>
    </citation>
    <scope>NUCLEOTIDE SEQUENCE [LARGE SCALE GENOMIC DNA]</scope>
    <source>
        <strain evidence="5 6">Georgia GA2</strain>
    </source>
</reference>
<dbReference type="EMBL" id="KQ972925">
    <property type="protein sequence ID" value="KXZ75726.1"/>
    <property type="molecule type" value="Genomic_DNA"/>
</dbReference>
<keyword evidence="6" id="KW-1185">Reference proteome</keyword>